<keyword evidence="1" id="KW-1133">Transmembrane helix</keyword>
<dbReference type="AlphaFoldDB" id="A0A2P2NZ76"/>
<accession>A0A2P2NZ76</accession>
<evidence type="ECO:0000256" key="1">
    <source>
        <dbReference type="SAM" id="Phobius"/>
    </source>
</evidence>
<keyword evidence="1" id="KW-0812">Transmembrane</keyword>
<sequence length="64" mass="7397">MAIHPRIVFAKLKLLSHLLSTLPLDVEKSSPSSRDQPDEHESLLLLVTHSLSIFFFFSFFFFFA</sequence>
<name>A0A2P2NZ76_RHIMU</name>
<feature type="transmembrane region" description="Helical" evidence="1">
    <location>
        <begin position="43"/>
        <end position="63"/>
    </location>
</feature>
<organism evidence="2">
    <name type="scientific">Rhizophora mucronata</name>
    <name type="common">Asiatic mangrove</name>
    <dbReference type="NCBI Taxonomy" id="61149"/>
    <lineage>
        <taxon>Eukaryota</taxon>
        <taxon>Viridiplantae</taxon>
        <taxon>Streptophyta</taxon>
        <taxon>Embryophyta</taxon>
        <taxon>Tracheophyta</taxon>
        <taxon>Spermatophyta</taxon>
        <taxon>Magnoliopsida</taxon>
        <taxon>eudicotyledons</taxon>
        <taxon>Gunneridae</taxon>
        <taxon>Pentapetalae</taxon>
        <taxon>rosids</taxon>
        <taxon>fabids</taxon>
        <taxon>Malpighiales</taxon>
        <taxon>Rhizophoraceae</taxon>
        <taxon>Rhizophora</taxon>
    </lineage>
</organism>
<proteinExistence type="predicted"/>
<reference evidence="2" key="1">
    <citation type="submission" date="2018-02" db="EMBL/GenBank/DDBJ databases">
        <title>Rhizophora mucronata_Transcriptome.</title>
        <authorList>
            <person name="Meera S.P."/>
            <person name="Sreeshan A."/>
            <person name="Augustine A."/>
        </authorList>
    </citation>
    <scope>NUCLEOTIDE SEQUENCE</scope>
    <source>
        <tissue evidence="2">Leaf</tissue>
    </source>
</reference>
<dbReference type="EMBL" id="GGEC01067311">
    <property type="protein sequence ID" value="MBX47795.1"/>
    <property type="molecule type" value="Transcribed_RNA"/>
</dbReference>
<evidence type="ECO:0000313" key="2">
    <source>
        <dbReference type="EMBL" id="MBX47795.1"/>
    </source>
</evidence>
<protein>
    <submittedName>
        <fullName evidence="2">Uncharacterized protein MANES_15G018900</fullName>
    </submittedName>
</protein>
<keyword evidence="1" id="KW-0472">Membrane</keyword>